<reference evidence="2 3" key="1">
    <citation type="submission" date="2019-01" db="EMBL/GenBank/DDBJ databases">
        <title>Nocardioides guangzhouensis sp. nov., an actinobacterium isolated from soil.</title>
        <authorList>
            <person name="Fu Y."/>
            <person name="Cai Y."/>
            <person name="Lin Z."/>
            <person name="Chen P."/>
        </authorList>
    </citation>
    <scope>NUCLEOTIDE SEQUENCE [LARGE SCALE GENOMIC DNA]</scope>
    <source>
        <strain evidence="2 3">130</strain>
    </source>
</reference>
<dbReference type="Pfam" id="PF13845">
    <property type="entry name" value="Septum_form"/>
    <property type="match status" value="1"/>
</dbReference>
<keyword evidence="3" id="KW-1185">Reference proteome</keyword>
<sequence>MTVHHRHLRTTMAALAAGLLVLVSGCSEETGAGDAAMGAPASSTASPTPDPLAGAPTVDACYKMTYARSQAATNGSAPVNCYDDHTTITYYVGTFPDDAAASDPVQVRKDCTAHLAEGLGLSKKELRSSVFSWIWFEPTTSQWSAGARWFRCDAKAETGGRLKLLPAGSSPILTDGVPDAYFRCVDNRNDQGRYVTCDQKHDYRWAGYFQARGGASYPSRKAFEKQGKGCYEFTDNGAYWVTWPLEPGWDNGDREMNCYKLTAG</sequence>
<dbReference type="EMBL" id="SDKM01000014">
    <property type="protein sequence ID" value="RYP85827.1"/>
    <property type="molecule type" value="Genomic_DNA"/>
</dbReference>
<dbReference type="AlphaFoldDB" id="A0A4Q4ZCU5"/>
<accession>A0A4Q4ZCU5</accession>
<evidence type="ECO:0000313" key="2">
    <source>
        <dbReference type="EMBL" id="RYP85827.1"/>
    </source>
</evidence>
<dbReference type="InterPro" id="IPR026004">
    <property type="entry name" value="Septum_form"/>
</dbReference>
<organism evidence="2 3">
    <name type="scientific">Nocardioides guangzhouensis</name>
    <dbReference type="NCBI Taxonomy" id="2497878"/>
    <lineage>
        <taxon>Bacteria</taxon>
        <taxon>Bacillati</taxon>
        <taxon>Actinomycetota</taxon>
        <taxon>Actinomycetes</taxon>
        <taxon>Propionibacteriales</taxon>
        <taxon>Nocardioidaceae</taxon>
        <taxon>Nocardioides</taxon>
    </lineage>
</organism>
<dbReference type="Proteomes" id="UP000295198">
    <property type="component" value="Unassembled WGS sequence"/>
</dbReference>
<evidence type="ECO:0000259" key="1">
    <source>
        <dbReference type="Pfam" id="PF13845"/>
    </source>
</evidence>
<comment type="caution">
    <text evidence="2">The sequence shown here is derived from an EMBL/GenBank/DDBJ whole genome shotgun (WGS) entry which is preliminary data.</text>
</comment>
<name>A0A4Q4ZCU5_9ACTN</name>
<dbReference type="OrthoDB" id="3784330at2"/>
<proteinExistence type="predicted"/>
<dbReference type="PROSITE" id="PS51257">
    <property type="entry name" value="PROKAR_LIPOPROTEIN"/>
    <property type="match status" value="1"/>
</dbReference>
<protein>
    <recommendedName>
        <fullName evidence="1">Septum formation-related domain-containing protein</fullName>
    </recommendedName>
</protein>
<dbReference type="RefSeq" id="WP_134717150.1">
    <property type="nucleotide sequence ID" value="NZ_SDKM01000014.1"/>
</dbReference>
<gene>
    <name evidence="2" type="ORF">EKO23_10955</name>
</gene>
<evidence type="ECO:0000313" key="3">
    <source>
        <dbReference type="Proteomes" id="UP000295198"/>
    </source>
</evidence>
<feature type="domain" description="Septum formation-related" evidence="1">
    <location>
        <begin position="128"/>
        <end position="258"/>
    </location>
</feature>